<reference evidence="2" key="1">
    <citation type="submission" date="2021-01" db="EMBL/GenBank/DDBJ databases">
        <title>Whole genome shotgun sequence of Catellatospora methionotrophica NBRC 14553.</title>
        <authorList>
            <person name="Komaki H."/>
            <person name="Tamura T."/>
        </authorList>
    </citation>
    <scope>NUCLEOTIDE SEQUENCE</scope>
    <source>
        <strain evidence="2">NBRC 14553</strain>
    </source>
</reference>
<evidence type="ECO:0000313" key="2">
    <source>
        <dbReference type="EMBL" id="GIG17306.1"/>
    </source>
</evidence>
<dbReference type="AlphaFoldDB" id="A0A8J3PJD2"/>
<sequence>MKKSALPRVVAPLFSPAALLPMGEPGGLSYPMQNTPGTLRPFAAGLAVPMPWQGKHNTTSTSPRTSMATETSSDGKVSKDSQSDTGSDS</sequence>
<evidence type="ECO:0000256" key="1">
    <source>
        <dbReference type="SAM" id="MobiDB-lite"/>
    </source>
</evidence>
<dbReference type="EMBL" id="BONJ01000030">
    <property type="protein sequence ID" value="GIG17306.1"/>
    <property type="molecule type" value="Genomic_DNA"/>
</dbReference>
<dbReference type="RefSeq" id="WP_166380987.1">
    <property type="nucleotide sequence ID" value="NZ_BAAATT010000030.1"/>
</dbReference>
<feature type="region of interest" description="Disordered" evidence="1">
    <location>
        <begin position="50"/>
        <end position="89"/>
    </location>
</feature>
<feature type="compositionally biased region" description="Polar residues" evidence="1">
    <location>
        <begin position="55"/>
        <end position="75"/>
    </location>
</feature>
<keyword evidence="3" id="KW-1185">Reference proteome</keyword>
<proteinExistence type="predicted"/>
<dbReference type="Proteomes" id="UP000660339">
    <property type="component" value="Unassembled WGS sequence"/>
</dbReference>
<comment type="caution">
    <text evidence="2">The sequence shown here is derived from an EMBL/GenBank/DDBJ whole genome shotgun (WGS) entry which is preliminary data.</text>
</comment>
<protein>
    <submittedName>
        <fullName evidence="2">Uncharacterized protein</fullName>
    </submittedName>
</protein>
<accession>A0A8J3PJD2</accession>
<name>A0A8J3PJD2_9ACTN</name>
<gene>
    <name evidence="2" type="ORF">Cme02nite_56380</name>
</gene>
<organism evidence="2 3">
    <name type="scientific">Catellatospora methionotrophica</name>
    <dbReference type="NCBI Taxonomy" id="121620"/>
    <lineage>
        <taxon>Bacteria</taxon>
        <taxon>Bacillati</taxon>
        <taxon>Actinomycetota</taxon>
        <taxon>Actinomycetes</taxon>
        <taxon>Micromonosporales</taxon>
        <taxon>Micromonosporaceae</taxon>
        <taxon>Catellatospora</taxon>
    </lineage>
</organism>
<evidence type="ECO:0000313" key="3">
    <source>
        <dbReference type="Proteomes" id="UP000660339"/>
    </source>
</evidence>